<proteinExistence type="predicted"/>
<accession>A0A6M8HXQ8</accession>
<evidence type="ECO:0000256" key="2">
    <source>
        <dbReference type="ARBA" id="ARBA00022829"/>
    </source>
</evidence>
<keyword evidence="1" id="KW-0132">Cell division</keyword>
<dbReference type="EMBL" id="CP053709">
    <property type="protein sequence ID" value="QKE93036.1"/>
    <property type="molecule type" value="Genomic_DNA"/>
</dbReference>
<organism evidence="4 5">
    <name type="scientific">Lichenicola cladoniae</name>
    <dbReference type="NCBI Taxonomy" id="1484109"/>
    <lineage>
        <taxon>Bacteria</taxon>
        <taxon>Pseudomonadati</taxon>
        <taxon>Pseudomonadota</taxon>
        <taxon>Alphaproteobacteria</taxon>
        <taxon>Acetobacterales</taxon>
        <taxon>Acetobacteraceae</taxon>
        <taxon>Lichenicola</taxon>
    </lineage>
</organism>
<evidence type="ECO:0000313" key="5">
    <source>
        <dbReference type="Proteomes" id="UP000500767"/>
    </source>
</evidence>
<dbReference type="Pfam" id="PF04079">
    <property type="entry name" value="SMC_ScpB"/>
    <property type="match status" value="1"/>
</dbReference>
<reference evidence="4 5" key="1">
    <citation type="journal article" date="2014" name="World J. Microbiol. Biotechnol.">
        <title>Biodiversity and physiological characteristics of Antarctic and Arctic lichens-associated bacteria.</title>
        <authorList>
            <person name="Lee Y.M."/>
            <person name="Kim E.H."/>
            <person name="Lee H.K."/>
            <person name="Hong S.G."/>
        </authorList>
    </citation>
    <scope>NUCLEOTIDE SEQUENCE [LARGE SCALE GENOMIC DNA]</scope>
    <source>
        <strain evidence="4 5">PAMC 26569</strain>
        <plasmid evidence="4">unnamed1</plasmid>
    </source>
</reference>
<dbReference type="InterPro" id="IPR036390">
    <property type="entry name" value="WH_DNA-bd_sf"/>
</dbReference>
<geneLocation type="plasmid" evidence="4 5">
    <name>unnamed1</name>
</geneLocation>
<evidence type="ECO:0000256" key="3">
    <source>
        <dbReference type="ARBA" id="ARBA00023306"/>
    </source>
</evidence>
<keyword evidence="5" id="KW-1185">Reference proteome</keyword>
<dbReference type="Gene3D" id="1.10.10.10">
    <property type="entry name" value="Winged helix-like DNA-binding domain superfamily/Winged helix DNA-binding domain"/>
    <property type="match status" value="1"/>
</dbReference>
<dbReference type="AlphaFoldDB" id="A0A6M8HXQ8"/>
<keyword evidence="3" id="KW-0131">Cell cycle</keyword>
<dbReference type="SUPFAM" id="SSF46785">
    <property type="entry name" value="Winged helix' DNA-binding domain"/>
    <property type="match status" value="1"/>
</dbReference>
<evidence type="ECO:0000256" key="1">
    <source>
        <dbReference type="ARBA" id="ARBA00022618"/>
    </source>
</evidence>
<dbReference type="KEGG" id="lck:HN018_22825"/>
<dbReference type="Proteomes" id="UP000500767">
    <property type="component" value="Plasmid unnamed1"/>
</dbReference>
<dbReference type="InterPro" id="IPR036388">
    <property type="entry name" value="WH-like_DNA-bd_sf"/>
</dbReference>
<sequence length="113" mass="13006">MFVSPKPVTWDTHRRLLPDHLDPITVLVALREHCAARGVNLVEDGGGWVFRTAPDLAEKLREALRETRRLPRVAMECLVIIAYNSRLPAPRSRRSGALLWRRATSPCWIVDRW</sequence>
<keyword evidence="2" id="KW-0159">Chromosome partition</keyword>
<gene>
    <name evidence="4" type="ORF">HN018_22825</name>
</gene>
<evidence type="ECO:0000313" key="4">
    <source>
        <dbReference type="EMBL" id="QKE93036.1"/>
    </source>
</evidence>
<dbReference type="InterPro" id="IPR005234">
    <property type="entry name" value="ScpB_csome_segregation"/>
</dbReference>
<dbReference type="GO" id="GO:0051304">
    <property type="term" value="P:chromosome separation"/>
    <property type="evidence" value="ECO:0007669"/>
    <property type="project" value="InterPro"/>
</dbReference>
<protein>
    <submittedName>
        <fullName evidence="4">Uncharacterized protein</fullName>
    </submittedName>
</protein>
<keyword evidence="4" id="KW-0614">Plasmid</keyword>
<name>A0A6M8HXQ8_9PROT</name>
<dbReference type="GO" id="GO:0051301">
    <property type="term" value="P:cell division"/>
    <property type="evidence" value="ECO:0007669"/>
    <property type="project" value="UniProtKB-KW"/>
</dbReference>